<proteinExistence type="predicted"/>
<keyword evidence="2" id="KW-1185">Reference proteome</keyword>
<dbReference type="Proteomes" id="UP000265520">
    <property type="component" value="Unassembled WGS sequence"/>
</dbReference>
<sequence>MMFINQFSGFPNQVVLELQEDGKLATCDDPPMEFGCLDGSFIQQ</sequence>
<dbReference type="AlphaFoldDB" id="A0A392Q5L7"/>
<organism evidence="1 2">
    <name type="scientific">Trifolium medium</name>
    <dbReference type="NCBI Taxonomy" id="97028"/>
    <lineage>
        <taxon>Eukaryota</taxon>
        <taxon>Viridiplantae</taxon>
        <taxon>Streptophyta</taxon>
        <taxon>Embryophyta</taxon>
        <taxon>Tracheophyta</taxon>
        <taxon>Spermatophyta</taxon>
        <taxon>Magnoliopsida</taxon>
        <taxon>eudicotyledons</taxon>
        <taxon>Gunneridae</taxon>
        <taxon>Pentapetalae</taxon>
        <taxon>rosids</taxon>
        <taxon>fabids</taxon>
        <taxon>Fabales</taxon>
        <taxon>Fabaceae</taxon>
        <taxon>Papilionoideae</taxon>
        <taxon>50 kb inversion clade</taxon>
        <taxon>NPAAA clade</taxon>
        <taxon>Hologalegina</taxon>
        <taxon>IRL clade</taxon>
        <taxon>Trifolieae</taxon>
        <taxon>Trifolium</taxon>
    </lineage>
</organism>
<evidence type="ECO:0000313" key="1">
    <source>
        <dbReference type="EMBL" id="MCI18545.1"/>
    </source>
</evidence>
<name>A0A392Q5L7_9FABA</name>
<protein>
    <submittedName>
        <fullName evidence="1">Snurportin-1-like</fullName>
    </submittedName>
</protein>
<comment type="caution">
    <text evidence="1">The sequence shown here is derived from an EMBL/GenBank/DDBJ whole genome shotgun (WGS) entry which is preliminary data.</text>
</comment>
<evidence type="ECO:0000313" key="2">
    <source>
        <dbReference type="Proteomes" id="UP000265520"/>
    </source>
</evidence>
<feature type="non-terminal residue" evidence="1">
    <location>
        <position position="44"/>
    </location>
</feature>
<reference evidence="1 2" key="1">
    <citation type="journal article" date="2018" name="Front. Plant Sci.">
        <title>Red Clover (Trifolium pratense) and Zigzag Clover (T. medium) - A Picture of Genomic Similarities and Differences.</title>
        <authorList>
            <person name="Dluhosova J."/>
            <person name="Istvanek J."/>
            <person name="Nedelnik J."/>
            <person name="Repkova J."/>
        </authorList>
    </citation>
    <scope>NUCLEOTIDE SEQUENCE [LARGE SCALE GENOMIC DNA]</scope>
    <source>
        <strain evidence="2">cv. 10/8</strain>
        <tissue evidence="1">Leaf</tissue>
    </source>
</reference>
<dbReference type="EMBL" id="LXQA010110644">
    <property type="protein sequence ID" value="MCI18545.1"/>
    <property type="molecule type" value="Genomic_DNA"/>
</dbReference>
<accession>A0A392Q5L7</accession>